<dbReference type="EMBL" id="MT498043">
    <property type="protein sequence ID" value="QKY78994.1"/>
    <property type="molecule type" value="Genomic_DNA"/>
</dbReference>
<sequence length="42" mass="4626">MTRVIDTGGVIERPDPKTTEQAVRCPACRAYVTNSQPDCRCS</sequence>
<protein>
    <submittedName>
        <fullName evidence="1">Uncharacterized protein</fullName>
    </submittedName>
</protein>
<keyword evidence="2" id="KW-1185">Reference proteome</keyword>
<proteinExistence type="predicted"/>
<evidence type="ECO:0000313" key="1">
    <source>
        <dbReference type="EMBL" id="QKY78994.1"/>
    </source>
</evidence>
<name>A0A7S5WS19_9CAUD</name>
<organism evidence="1 2">
    <name type="scientific">Arthrobacter phage Jinkies</name>
    <dbReference type="NCBI Taxonomy" id="2743903"/>
    <lineage>
        <taxon>Viruses</taxon>
        <taxon>Duplodnaviria</taxon>
        <taxon>Heunggongvirae</taxon>
        <taxon>Uroviricota</taxon>
        <taxon>Caudoviricetes</taxon>
        <taxon>Berryhillviridae</taxon>
        <taxon>Jinkiesvirus</taxon>
        <taxon>Jinkiesvirus jinkies</taxon>
    </lineage>
</organism>
<dbReference type="Proteomes" id="UP000594363">
    <property type="component" value="Segment"/>
</dbReference>
<reference evidence="1 2" key="1">
    <citation type="submission" date="2020-05" db="EMBL/GenBank/DDBJ databases">
        <authorList>
            <person name="Bohanan V.A."/>
            <person name="Brazelton B.R."/>
            <person name="Coffey L.M."/>
            <person name="Donovan A.R."/>
            <person name="Gales A.C."/>
            <person name="Glasscock A.J."/>
            <person name="Grill M."/>
            <person name="Harper M.C."/>
            <person name="Hollowell C.E."/>
            <person name="Liu T.Y."/>
            <person name="Mansour C."/>
            <person name="McDowell A.D."/>
            <person name="Miller T.E."/>
            <person name="Nash A.G."/>
            <person name="Seo J."/>
            <person name="Sherman Z.A."/>
            <person name="Albert R.M."/>
            <person name="Ayala A."/>
            <person name="Monti D.L."/>
            <person name="Garlena R.A."/>
            <person name="Russell D.A."/>
            <person name="Pope W.H."/>
            <person name="Jacobs-Sera D."/>
            <person name="Hatfull G.F."/>
        </authorList>
    </citation>
    <scope>NUCLEOTIDE SEQUENCE [LARGE SCALE GENOMIC DNA]</scope>
</reference>
<accession>A0A7S5WS19</accession>
<evidence type="ECO:0000313" key="2">
    <source>
        <dbReference type="Proteomes" id="UP000594363"/>
    </source>
</evidence>
<gene>
    <name evidence="1" type="primary">46</name>
    <name evidence="1" type="ORF">Jinkies_46</name>
</gene>